<name>A0A7Z0BLC8_9ACTN</name>
<evidence type="ECO:0000313" key="2">
    <source>
        <dbReference type="EMBL" id="NYH55728.1"/>
    </source>
</evidence>
<evidence type="ECO:0000313" key="3">
    <source>
        <dbReference type="Proteomes" id="UP000584931"/>
    </source>
</evidence>
<proteinExistence type="predicted"/>
<organism evidence="2 3">
    <name type="scientific">Nocardiopsis sinuspersici</name>
    <dbReference type="NCBI Taxonomy" id="501010"/>
    <lineage>
        <taxon>Bacteria</taxon>
        <taxon>Bacillati</taxon>
        <taxon>Actinomycetota</taxon>
        <taxon>Actinomycetes</taxon>
        <taxon>Streptosporangiales</taxon>
        <taxon>Nocardiopsidaceae</taxon>
        <taxon>Nocardiopsis</taxon>
    </lineage>
</organism>
<evidence type="ECO:0000256" key="1">
    <source>
        <dbReference type="SAM" id="MobiDB-lite"/>
    </source>
</evidence>
<feature type="region of interest" description="Disordered" evidence="1">
    <location>
        <begin position="37"/>
        <end position="60"/>
    </location>
</feature>
<gene>
    <name evidence="2" type="ORF">HNR06_005317</name>
</gene>
<comment type="caution">
    <text evidence="2">The sequence shown here is derived from an EMBL/GenBank/DDBJ whole genome shotgun (WGS) entry which is preliminary data.</text>
</comment>
<sequence>MLTLPLKTQASLGLADDRGRRQGHVIPACKSRLMSLRPACDTQGNPGAAPFSGPRSRRTP</sequence>
<protein>
    <submittedName>
        <fullName evidence="2">Uncharacterized protein</fullName>
    </submittedName>
</protein>
<dbReference type="AlphaFoldDB" id="A0A7Z0BLC8"/>
<accession>A0A7Z0BLC8</accession>
<dbReference type="Proteomes" id="UP000584931">
    <property type="component" value="Unassembled WGS sequence"/>
</dbReference>
<reference evidence="2 3" key="1">
    <citation type="submission" date="2020-07" db="EMBL/GenBank/DDBJ databases">
        <title>Sequencing the genomes of 1000 actinobacteria strains.</title>
        <authorList>
            <person name="Klenk H.-P."/>
        </authorList>
    </citation>
    <scope>NUCLEOTIDE SEQUENCE [LARGE SCALE GENOMIC DNA]</scope>
    <source>
        <strain evidence="2 3">DSM 45278</strain>
    </source>
</reference>
<dbReference type="EMBL" id="JACCHL010000001">
    <property type="protein sequence ID" value="NYH55728.1"/>
    <property type="molecule type" value="Genomic_DNA"/>
</dbReference>